<dbReference type="AlphaFoldDB" id="A0A8H4AJV7"/>
<dbReference type="OrthoDB" id="1271298at2759"/>
<dbReference type="Pfam" id="PF02892">
    <property type="entry name" value="zf-BED"/>
    <property type="match status" value="1"/>
</dbReference>
<comment type="subcellular location">
    <subcellularLocation>
        <location evidence="1">Nucleus</location>
    </subcellularLocation>
</comment>
<keyword evidence="7" id="KW-0539">Nucleus</keyword>
<dbReference type="GO" id="GO:0005634">
    <property type="term" value="C:nucleus"/>
    <property type="evidence" value="ECO:0007669"/>
    <property type="project" value="UniProtKB-SubCell"/>
</dbReference>
<evidence type="ECO:0000256" key="7">
    <source>
        <dbReference type="ARBA" id="ARBA00023242"/>
    </source>
</evidence>
<sequence>MTANNENQGLIQISGSNNENNLLISESNGTQQSSQHTENNDKRSICWKYFEPFKVPKRGETTKCTIDGCNKKYIWRGSTSNLVGHLKTKHDITSMTAIQPTITKNNFRNFELDVNLPVIKFIVSSVLPFNIVDNLKSSGIVNQHITSSIIEKQIDKVYNRLFSQLKSKIQQAKFVTFSVSWIKVADEVFDVVITYDWLTEDFEFRKILLHIGDFDDSEEYILADNINKTLDKWELTNLKFINCIRNEFEIYDLPENIIIYENEGDGNDLIEYSLRKWAKKNNNTQEMSNIITAIMNATSKLCRVVTFLKDNRTQRIMNNVQIAEKLSCNCHYHKIEFLALIEQPFKMLINDHSNSNDNFIRENVSNLRSFLLDKLPFSIFPELLRLFKPLEHVKVVTMRILRDMLINAFNILNETSQYVVTTYQYYWELETLKSFLTFLINSYLDFHQRVGLFLDPNSKSFFINDSAVKKLVLDECQDYYSKIDNNSIQELANGELERYNMLPQVLIKEDDPCKWWQKSKHLYPGLATLAIKYLPLLNLDDKKVSLENHNKFRRAYHDNYETINKIAFLQYNMKYINL</sequence>
<organism evidence="9 10">
    <name type="scientific">Gigaspora margarita</name>
    <dbReference type="NCBI Taxonomy" id="4874"/>
    <lineage>
        <taxon>Eukaryota</taxon>
        <taxon>Fungi</taxon>
        <taxon>Fungi incertae sedis</taxon>
        <taxon>Mucoromycota</taxon>
        <taxon>Glomeromycotina</taxon>
        <taxon>Glomeromycetes</taxon>
        <taxon>Diversisporales</taxon>
        <taxon>Gigasporaceae</taxon>
        <taxon>Gigaspora</taxon>
    </lineage>
</organism>
<dbReference type="InterPro" id="IPR052035">
    <property type="entry name" value="ZnF_BED_domain_contain"/>
</dbReference>
<dbReference type="Proteomes" id="UP000439903">
    <property type="component" value="Unassembled WGS sequence"/>
</dbReference>
<gene>
    <name evidence="9" type="ORF">F8M41_019547</name>
</gene>
<dbReference type="InterPro" id="IPR003656">
    <property type="entry name" value="Znf_BED"/>
</dbReference>
<proteinExistence type="predicted"/>
<accession>A0A8H4AJV7</accession>
<feature type="domain" description="BED-type" evidence="8">
    <location>
        <begin position="46"/>
        <end position="90"/>
    </location>
</feature>
<evidence type="ECO:0000256" key="4">
    <source>
        <dbReference type="ARBA" id="ARBA00022833"/>
    </source>
</evidence>
<evidence type="ECO:0000259" key="8">
    <source>
        <dbReference type="Pfam" id="PF02892"/>
    </source>
</evidence>
<evidence type="ECO:0000256" key="6">
    <source>
        <dbReference type="ARBA" id="ARBA00023163"/>
    </source>
</evidence>
<dbReference type="PANTHER" id="PTHR46481:SF10">
    <property type="entry name" value="ZINC FINGER BED DOMAIN-CONTAINING PROTEIN 39"/>
    <property type="match status" value="1"/>
</dbReference>
<keyword evidence="10" id="KW-1185">Reference proteome</keyword>
<dbReference type="SMART" id="SM00614">
    <property type="entry name" value="ZnF_BED"/>
    <property type="match status" value="1"/>
</dbReference>
<dbReference type="EMBL" id="WTPW01000509">
    <property type="protein sequence ID" value="KAF0504371.1"/>
    <property type="molecule type" value="Genomic_DNA"/>
</dbReference>
<reference evidence="9 10" key="1">
    <citation type="journal article" date="2019" name="Environ. Microbiol.">
        <title>At the nexus of three kingdoms: the genome of the mycorrhizal fungus Gigaspora margarita provides insights into plant, endobacterial and fungal interactions.</title>
        <authorList>
            <person name="Venice F."/>
            <person name="Ghignone S."/>
            <person name="Salvioli di Fossalunga A."/>
            <person name="Amselem J."/>
            <person name="Novero M."/>
            <person name="Xianan X."/>
            <person name="Sedzielewska Toro K."/>
            <person name="Morin E."/>
            <person name="Lipzen A."/>
            <person name="Grigoriev I.V."/>
            <person name="Henrissat B."/>
            <person name="Martin F.M."/>
            <person name="Bonfante P."/>
        </authorList>
    </citation>
    <scope>NUCLEOTIDE SEQUENCE [LARGE SCALE GENOMIC DNA]</scope>
    <source>
        <strain evidence="9 10">BEG34</strain>
    </source>
</reference>
<keyword evidence="4" id="KW-0862">Zinc</keyword>
<protein>
    <submittedName>
        <fullName evidence="9">Zinc finger bed domain-containing protein 4-like</fullName>
    </submittedName>
</protein>
<name>A0A8H4AJV7_GIGMA</name>
<evidence type="ECO:0000313" key="10">
    <source>
        <dbReference type="Proteomes" id="UP000439903"/>
    </source>
</evidence>
<evidence type="ECO:0000256" key="2">
    <source>
        <dbReference type="ARBA" id="ARBA00022723"/>
    </source>
</evidence>
<evidence type="ECO:0000256" key="1">
    <source>
        <dbReference type="ARBA" id="ARBA00004123"/>
    </source>
</evidence>
<dbReference type="PANTHER" id="PTHR46481">
    <property type="entry name" value="ZINC FINGER BED DOMAIN-CONTAINING PROTEIN 4"/>
    <property type="match status" value="1"/>
</dbReference>
<keyword evidence="5" id="KW-0805">Transcription regulation</keyword>
<comment type="caution">
    <text evidence="9">The sequence shown here is derived from an EMBL/GenBank/DDBJ whole genome shotgun (WGS) entry which is preliminary data.</text>
</comment>
<dbReference type="InterPro" id="IPR036236">
    <property type="entry name" value="Znf_C2H2_sf"/>
</dbReference>
<dbReference type="GO" id="GO:0008270">
    <property type="term" value="F:zinc ion binding"/>
    <property type="evidence" value="ECO:0007669"/>
    <property type="project" value="UniProtKB-KW"/>
</dbReference>
<keyword evidence="2" id="KW-0479">Metal-binding</keyword>
<dbReference type="GO" id="GO:0009791">
    <property type="term" value="P:post-embryonic development"/>
    <property type="evidence" value="ECO:0007669"/>
    <property type="project" value="UniProtKB-ARBA"/>
</dbReference>
<evidence type="ECO:0000256" key="5">
    <source>
        <dbReference type="ARBA" id="ARBA00023015"/>
    </source>
</evidence>
<dbReference type="SUPFAM" id="SSF57667">
    <property type="entry name" value="beta-beta-alpha zinc fingers"/>
    <property type="match status" value="1"/>
</dbReference>
<dbReference type="GO" id="GO:0003677">
    <property type="term" value="F:DNA binding"/>
    <property type="evidence" value="ECO:0007669"/>
    <property type="project" value="InterPro"/>
</dbReference>
<keyword evidence="3" id="KW-0863">Zinc-finger</keyword>
<evidence type="ECO:0000313" key="9">
    <source>
        <dbReference type="EMBL" id="KAF0504371.1"/>
    </source>
</evidence>
<keyword evidence="6" id="KW-0804">Transcription</keyword>
<evidence type="ECO:0000256" key="3">
    <source>
        <dbReference type="ARBA" id="ARBA00022771"/>
    </source>
</evidence>